<dbReference type="Proteomes" id="UP001176961">
    <property type="component" value="Unassembled WGS sequence"/>
</dbReference>
<accession>A0AA36MD10</accession>
<comment type="caution">
    <text evidence="1">The sequence shown here is derived from an EMBL/GenBank/DDBJ whole genome shotgun (WGS) entry which is preliminary data.</text>
</comment>
<protein>
    <submittedName>
        <fullName evidence="1">Uncharacterized protein</fullName>
    </submittedName>
</protein>
<sequence>MALVGRSKVALIVCLRDRESRSFGEIAEKVGMSKNEVWNIYKRAKNPPEPLRRGRPRKLDPRDEITNAAELRSQLELAHAPVQTVQQRLRELMSTEHRAELLKNLILRLHDEDGWAFR</sequence>
<dbReference type="EMBL" id="CATQJL010000316">
    <property type="protein sequence ID" value="CAJ0605047.1"/>
    <property type="molecule type" value="Genomic_DNA"/>
</dbReference>
<gene>
    <name evidence="1" type="ORF">CYNAS_LOCUS17030</name>
</gene>
<proteinExistence type="predicted"/>
<organism evidence="1 2">
    <name type="scientific">Cylicocyclus nassatus</name>
    <name type="common">Nematode worm</name>
    <dbReference type="NCBI Taxonomy" id="53992"/>
    <lineage>
        <taxon>Eukaryota</taxon>
        <taxon>Metazoa</taxon>
        <taxon>Ecdysozoa</taxon>
        <taxon>Nematoda</taxon>
        <taxon>Chromadorea</taxon>
        <taxon>Rhabditida</taxon>
        <taxon>Rhabditina</taxon>
        <taxon>Rhabditomorpha</taxon>
        <taxon>Strongyloidea</taxon>
        <taxon>Strongylidae</taxon>
        <taxon>Cylicocyclus</taxon>
    </lineage>
</organism>
<name>A0AA36MD10_CYLNA</name>
<evidence type="ECO:0000313" key="2">
    <source>
        <dbReference type="Proteomes" id="UP001176961"/>
    </source>
</evidence>
<keyword evidence="2" id="KW-1185">Reference proteome</keyword>
<dbReference type="AlphaFoldDB" id="A0AA36MD10"/>
<evidence type="ECO:0000313" key="1">
    <source>
        <dbReference type="EMBL" id="CAJ0605047.1"/>
    </source>
</evidence>
<reference evidence="1" key="1">
    <citation type="submission" date="2023-07" db="EMBL/GenBank/DDBJ databases">
        <authorList>
            <consortium name="CYATHOMIX"/>
        </authorList>
    </citation>
    <scope>NUCLEOTIDE SEQUENCE</scope>
    <source>
        <strain evidence="1">N/A</strain>
    </source>
</reference>